<dbReference type="GO" id="GO:0034599">
    <property type="term" value="P:cellular response to oxidative stress"/>
    <property type="evidence" value="ECO:0007669"/>
    <property type="project" value="TreeGrafter"/>
</dbReference>
<dbReference type="PROSITE" id="PS51354">
    <property type="entry name" value="GLUTAREDOXIN_2"/>
    <property type="match status" value="1"/>
</dbReference>
<reference evidence="9 10" key="1">
    <citation type="journal article" date="2021" name="Int. J. Syst. Evol. Microbiol.">
        <title>Amazonocrinis nigriterrae gen. nov., sp. nov., Atlanticothrix silvestris gen. nov., sp. nov. and Dendronalium phyllosphericum gen. nov., sp. nov., nostocacean cyanobacteria from Brazilian environments.</title>
        <authorList>
            <person name="Alvarenga D.O."/>
            <person name="Andreote A.P.D."/>
            <person name="Branco L.H.Z."/>
            <person name="Delbaje E."/>
            <person name="Cruz R.B."/>
            <person name="Varani A.M."/>
            <person name="Fiore M.F."/>
        </authorList>
    </citation>
    <scope>NUCLEOTIDE SEQUENCE [LARGE SCALE GENOMIC DNA]</scope>
    <source>
        <strain evidence="9 10">CENA67</strain>
    </source>
</reference>
<feature type="domain" description="Glutaredoxin" evidence="8">
    <location>
        <begin position="20"/>
        <end position="80"/>
    </location>
</feature>
<evidence type="ECO:0000313" key="10">
    <source>
        <dbReference type="Proteomes" id="UP000632766"/>
    </source>
</evidence>
<dbReference type="InterPro" id="IPR002109">
    <property type="entry name" value="Glutaredoxin"/>
</dbReference>
<evidence type="ECO:0000256" key="7">
    <source>
        <dbReference type="RuleBase" id="RU364065"/>
    </source>
</evidence>
<evidence type="ECO:0000256" key="2">
    <source>
        <dbReference type="ARBA" id="ARBA00007787"/>
    </source>
</evidence>
<evidence type="ECO:0000313" key="9">
    <source>
        <dbReference type="EMBL" id="MBH8565822.1"/>
    </source>
</evidence>
<dbReference type="PRINTS" id="PR00160">
    <property type="entry name" value="GLUTAREDOXIN"/>
</dbReference>
<dbReference type="GO" id="GO:0015038">
    <property type="term" value="F:glutathione disulfide oxidoreductase activity"/>
    <property type="evidence" value="ECO:0007669"/>
    <property type="project" value="UniProtKB-UniRule"/>
</dbReference>
<name>A0A8J7HUK5_9NOST</name>
<keyword evidence="6 7" id="KW-0676">Redox-active center</keyword>
<keyword evidence="10" id="KW-1185">Reference proteome</keyword>
<dbReference type="PANTHER" id="PTHR45694:SF18">
    <property type="entry name" value="GLUTAREDOXIN-1-RELATED"/>
    <property type="match status" value="1"/>
</dbReference>
<organism evidence="9 10">
    <name type="scientific">Amazonocrinis nigriterrae CENA67</name>
    <dbReference type="NCBI Taxonomy" id="2794033"/>
    <lineage>
        <taxon>Bacteria</taxon>
        <taxon>Bacillati</taxon>
        <taxon>Cyanobacteriota</taxon>
        <taxon>Cyanophyceae</taxon>
        <taxon>Nostocales</taxon>
        <taxon>Nostocaceae</taxon>
        <taxon>Amazonocrinis</taxon>
        <taxon>Amazonocrinis nigriterrae</taxon>
    </lineage>
</organism>
<sequence>MLDFLNPLLGRHPERMKANVEIYTWQTCPYCIRAKLLLWWKGVKFTEYKIDGNEAARAKMAERANGRRTVPQIFINNQHIGGCDDLYELDTKAQLDPLLFQATPLKLLSPE</sequence>
<dbReference type="InterPro" id="IPR011767">
    <property type="entry name" value="GLR_AS"/>
</dbReference>
<dbReference type="PROSITE" id="PS00195">
    <property type="entry name" value="GLUTAREDOXIN_1"/>
    <property type="match status" value="1"/>
</dbReference>
<dbReference type="EMBL" id="JAECZC010000073">
    <property type="protein sequence ID" value="MBH8565822.1"/>
    <property type="molecule type" value="Genomic_DNA"/>
</dbReference>
<comment type="caution">
    <text evidence="9">The sequence shown here is derived from an EMBL/GenBank/DDBJ whole genome shotgun (WGS) entry which is preliminary data.</text>
</comment>
<gene>
    <name evidence="9" type="primary">grxC</name>
    <name evidence="9" type="ORF">I8748_27260</name>
</gene>
<dbReference type="InterPro" id="IPR011900">
    <property type="entry name" value="GRX_bact"/>
</dbReference>
<keyword evidence="7" id="KW-0963">Cytoplasm</keyword>
<dbReference type="InterPro" id="IPR036249">
    <property type="entry name" value="Thioredoxin-like_sf"/>
</dbReference>
<evidence type="ECO:0000259" key="8">
    <source>
        <dbReference type="Pfam" id="PF00462"/>
    </source>
</evidence>
<protein>
    <recommendedName>
        <fullName evidence="7">Glutaredoxin</fullName>
    </recommendedName>
</protein>
<keyword evidence="5" id="KW-1015">Disulfide bond</keyword>
<dbReference type="Gene3D" id="3.40.30.10">
    <property type="entry name" value="Glutaredoxin"/>
    <property type="match status" value="1"/>
</dbReference>
<dbReference type="PANTHER" id="PTHR45694">
    <property type="entry name" value="GLUTAREDOXIN 2"/>
    <property type="match status" value="1"/>
</dbReference>
<proteinExistence type="inferred from homology"/>
<dbReference type="InterPro" id="IPR014025">
    <property type="entry name" value="Glutaredoxin_subgr"/>
</dbReference>
<dbReference type="Proteomes" id="UP000632766">
    <property type="component" value="Unassembled WGS sequence"/>
</dbReference>
<dbReference type="Pfam" id="PF00462">
    <property type="entry name" value="Glutaredoxin"/>
    <property type="match status" value="1"/>
</dbReference>
<dbReference type="GO" id="GO:0005737">
    <property type="term" value="C:cytoplasm"/>
    <property type="evidence" value="ECO:0007669"/>
    <property type="project" value="TreeGrafter"/>
</dbReference>
<dbReference type="SUPFAM" id="SSF52833">
    <property type="entry name" value="Thioredoxin-like"/>
    <property type="match status" value="1"/>
</dbReference>
<comment type="function">
    <text evidence="1 7">Has a glutathione-disulfide oxidoreductase activity in the presence of NADPH and glutathione reductase. Reduces low molecular weight disulfides and proteins.</text>
</comment>
<dbReference type="GO" id="GO:0045454">
    <property type="term" value="P:cell redox homeostasis"/>
    <property type="evidence" value="ECO:0007669"/>
    <property type="project" value="InterPro"/>
</dbReference>
<dbReference type="RefSeq" id="WP_096559068.1">
    <property type="nucleotide sequence ID" value="NZ_JAECZC010000073.1"/>
</dbReference>
<evidence type="ECO:0000256" key="1">
    <source>
        <dbReference type="ARBA" id="ARBA00002549"/>
    </source>
</evidence>
<dbReference type="NCBIfam" id="TIGR02181">
    <property type="entry name" value="GRX_bact"/>
    <property type="match status" value="1"/>
</dbReference>
<accession>A0A8J7HUK5</accession>
<dbReference type="AlphaFoldDB" id="A0A8J7HUK5"/>
<keyword evidence="3 7" id="KW-0813">Transport</keyword>
<evidence type="ECO:0000256" key="6">
    <source>
        <dbReference type="ARBA" id="ARBA00023284"/>
    </source>
</evidence>
<evidence type="ECO:0000256" key="3">
    <source>
        <dbReference type="ARBA" id="ARBA00022448"/>
    </source>
</evidence>
<comment type="similarity">
    <text evidence="2 7">Belongs to the glutaredoxin family.</text>
</comment>
<evidence type="ECO:0000256" key="5">
    <source>
        <dbReference type="ARBA" id="ARBA00023157"/>
    </source>
</evidence>
<dbReference type="FunFam" id="3.40.30.10:FF:000018">
    <property type="entry name" value="Glutaredoxin"/>
    <property type="match status" value="1"/>
</dbReference>
<keyword evidence="4 7" id="KW-0249">Electron transport</keyword>
<evidence type="ECO:0000256" key="4">
    <source>
        <dbReference type="ARBA" id="ARBA00022982"/>
    </source>
</evidence>
<dbReference type="CDD" id="cd03418">
    <property type="entry name" value="GRX_GRXb_1_3_like"/>
    <property type="match status" value="1"/>
</dbReference>